<keyword evidence="2" id="KW-0813">Transport</keyword>
<evidence type="ECO:0000256" key="4">
    <source>
        <dbReference type="ARBA" id="ARBA00022692"/>
    </source>
</evidence>
<dbReference type="PANTHER" id="PTHR23517:SF3">
    <property type="entry name" value="INTEGRAL MEMBRANE TRANSPORT PROTEIN"/>
    <property type="match status" value="1"/>
</dbReference>
<dbReference type="InterPro" id="IPR036259">
    <property type="entry name" value="MFS_trans_sf"/>
</dbReference>
<dbReference type="Gene3D" id="1.20.1250.20">
    <property type="entry name" value="MFS general substrate transporter like domains"/>
    <property type="match status" value="2"/>
</dbReference>
<keyword evidence="4 7" id="KW-0812">Transmembrane</keyword>
<feature type="transmembrane region" description="Helical" evidence="7">
    <location>
        <begin position="257"/>
        <end position="276"/>
    </location>
</feature>
<feature type="transmembrane region" description="Helical" evidence="7">
    <location>
        <begin position="143"/>
        <end position="168"/>
    </location>
</feature>
<dbReference type="InterPro" id="IPR050171">
    <property type="entry name" value="MFS_Transporters"/>
</dbReference>
<dbReference type="InterPro" id="IPR020846">
    <property type="entry name" value="MFS_dom"/>
</dbReference>
<dbReference type="InterPro" id="IPR011701">
    <property type="entry name" value="MFS"/>
</dbReference>
<dbReference type="PANTHER" id="PTHR23517">
    <property type="entry name" value="RESISTANCE PROTEIN MDTM, PUTATIVE-RELATED-RELATED"/>
    <property type="match status" value="1"/>
</dbReference>
<feature type="transmembrane region" description="Helical" evidence="7">
    <location>
        <begin position="57"/>
        <end position="77"/>
    </location>
</feature>
<evidence type="ECO:0000256" key="1">
    <source>
        <dbReference type="ARBA" id="ARBA00004651"/>
    </source>
</evidence>
<accession>A0ABT6CQ70</accession>
<dbReference type="CDD" id="cd17473">
    <property type="entry name" value="MFS_arabinose_efflux_permease_like"/>
    <property type="match status" value="1"/>
</dbReference>
<dbReference type="EMBL" id="JAROCY010000014">
    <property type="protein sequence ID" value="MDF8334487.1"/>
    <property type="molecule type" value="Genomic_DNA"/>
</dbReference>
<dbReference type="Pfam" id="PF07690">
    <property type="entry name" value="MFS_1"/>
    <property type="match status" value="1"/>
</dbReference>
<dbReference type="Proteomes" id="UP001222770">
    <property type="component" value="Unassembled WGS sequence"/>
</dbReference>
<evidence type="ECO:0000256" key="5">
    <source>
        <dbReference type="ARBA" id="ARBA00022989"/>
    </source>
</evidence>
<protein>
    <submittedName>
        <fullName evidence="9">MFS transporter</fullName>
    </submittedName>
</protein>
<feature type="transmembrane region" description="Helical" evidence="7">
    <location>
        <begin position="174"/>
        <end position="192"/>
    </location>
</feature>
<keyword evidence="3" id="KW-1003">Cell membrane</keyword>
<feature type="transmembrane region" description="Helical" evidence="7">
    <location>
        <begin position="376"/>
        <end position="396"/>
    </location>
</feature>
<evidence type="ECO:0000256" key="2">
    <source>
        <dbReference type="ARBA" id="ARBA00022448"/>
    </source>
</evidence>
<feature type="domain" description="Major facilitator superfamily (MFS) profile" evidence="8">
    <location>
        <begin position="16"/>
        <end position="400"/>
    </location>
</feature>
<evidence type="ECO:0000256" key="6">
    <source>
        <dbReference type="ARBA" id="ARBA00023136"/>
    </source>
</evidence>
<sequence>MNAVRQFYRDLTLKPQGFTMVVAAFLPVFAIIAMFPVVAAIIGHFKDDPDAAIKVPQMVTAPGYAIALLSPFAGLIADKFGRRRLLLACTFFYGIVGAAPFLMDDLDHIIASRILLGVCEAGILTIINTLIGDYWDDKGRRNWLMLQGIVGPFLQPAVFFLVAAVAAVRWNGGFLVYLVAFPIFIAMFFFMFEPQKPEAAKPEAGNASAGPAASSAFPLKEALMVASLTLFASILYYVFIVNGSIAWAEIGVNDPMAVTKATAIPALFVCFGAFVFRLMSRFGNAAQLAAMLGFLGIGLAGIGLAHSVFAMQVGLAFQQTGAGMAVPALIAWAQTKFGFAHRGRGMGIWSSAFFLGQAISPQIVGRIATGAGSMQGAFLVTGMIALAAAVAGLLIASRTQPQPAAA</sequence>
<feature type="transmembrane region" description="Helical" evidence="7">
    <location>
        <begin position="84"/>
        <end position="103"/>
    </location>
</feature>
<dbReference type="PROSITE" id="PS00216">
    <property type="entry name" value="SUGAR_TRANSPORT_1"/>
    <property type="match status" value="1"/>
</dbReference>
<proteinExistence type="predicted"/>
<keyword evidence="5 7" id="KW-1133">Transmembrane helix</keyword>
<keyword evidence="10" id="KW-1185">Reference proteome</keyword>
<evidence type="ECO:0000313" key="9">
    <source>
        <dbReference type="EMBL" id="MDF8334487.1"/>
    </source>
</evidence>
<evidence type="ECO:0000313" key="10">
    <source>
        <dbReference type="Proteomes" id="UP001222770"/>
    </source>
</evidence>
<feature type="transmembrane region" description="Helical" evidence="7">
    <location>
        <begin position="222"/>
        <end position="245"/>
    </location>
</feature>
<evidence type="ECO:0000256" key="3">
    <source>
        <dbReference type="ARBA" id="ARBA00022475"/>
    </source>
</evidence>
<feature type="transmembrane region" description="Helical" evidence="7">
    <location>
        <begin position="21"/>
        <end position="45"/>
    </location>
</feature>
<reference evidence="9 10" key="1">
    <citation type="submission" date="2023-03" db="EMBL/GenBank/DDBJ databases">
        <title>Novosphingobium cyanobacteriorum sp. nov., isolated from a eutrophic reservoir during the Microcystis bloom period.</title>
        <authorList>
            <person name="Kang M."/>
            <person name="Le V."/>
            <person name="Ko S.-R."/>
            <person name="Lee S.-A."/>
            <person name="Ahn C.-Y."/>
        </authorList>
    </citation>
    <scope>NUCLEOTIDE SEQUENCE [LARGE SCALE GENOMIC DNA]</scope>
    <source>
        <strain evidence="9 10">HBC54</strain>
    </source>
</reference>
<feature type="transmembrane region" description="Helical" evidence="7">
    <location>
        <begin position="109"/>
        <end position="131"/>
    </location>
</feature>
<feature type="transmembrane region" description="Helical" evidence="7">
    <location>
        <begin position="345"/>
        <end position="364"/>
    </location>
</feature>
<dbReference type="PROSITE" id="PS50850">
    <property type="entry name" value="MFS"/>
    <property type="match status" value="1"/>
</dbReference>
<feature type="transmembrane region" description="Helical" evidence="7">
    <location>
        <begin position="288"/>
        <end position="309"/>
    </location>
</feature>
<evidence type="ECO:0000259" key="8">
    <source>
        <dbReference type="PROSITE" id="PS50850"/>
    </source>
</evidence>
<gene>
    <name evidence="9" type="ORF">POM99_14870</name>
</gene>
<dbReference type="InterPro" id="IPR005829">
    <property type="entry name" value="Sugar_transporter_CS"/>
</dbReference>
<keyword evidence="6 7" id="KW-0472">Membrane</keyword>
<name>A0ABT6CQ70_9SPHN</name>
<feature type="transmembrane region" description="Helical" evidence="7">
    <location>
        <begin position="315"/>
        <end position="333"/>
    </location>
</feature>
<organism evidence="9 10">
    <name type="scientific">Novosphingobium cyanobacteriorum</name>
    <dbReference type="NCBI Taxonomy" id="3024215"/>
    <lineage>
        <taxon>Bacteria</taxon>
        <taxon>Pseudomonadati</taxon>
        <taxon>Pseudomonadota</taxon>
        <taxon>Alphaproteobacteria</taxon>
        <taxon>Sphingomonadales</taxon>
        <taxon>Sphingomonadaceae</taxon>
        <taxon>Novosphingobium</taxon>
    </lineage>
</organism>
<comment type="caution">
    <text evidence="9">The sequence shown here is derived from an EMBL/GenBank/DDBJ whole genome shotgun (WGS) entry which is preliminary data.</text>
</comment>
<dbReference type="SUPFAM" id="SSF103473">
    <property type="entry name" value="MFS general substrate transporter"/>
    <property type="match status" value="1"/>
</dbReference>
<evidence type="ECO:0000256" key="7">
    <source>
        <dbReference type="SAM" id="Phobius"/>
    </source>
</evidence>
<comment type="subcellular location">
    <subcellularLocation>
        <location evidence="1">Cell membrane</location>
        <topology evidence="1">Multi-pass membrane protein</topology>
    </subcellularLocation>
</comment>
<dbReference type="RefSeq" id="WP_277279199.1">
    <property type="nucleotide sequence ID" value="NZ_JAROCY010000014.1"/>
</dbReference>